<dbReference type="GO" id="GO:0003824">
    <property type="term" value="F:catalytic activity"/>
    <property type="evidence" value="ECO:0007669"/>
    <property type="project" value="InterPro"/>
</dbReference>
<evidence type="ECO:0000313" key="2">
    <source>
        <dbReference type="EMBL" id="SVA60625.1"/>
    </source>
</evidence>
<accession>A0A381X789</accession>
<dbReference type="InterPro" id="IPR052716">
    <property type="entry name" value="MOSC_domain"/>
</dbReference>
<dbReference type="GO" id="GO:0030151">
    <property type="term" value="F:molybdenum ion binding"/>
    <property type="evidence" value="ECO:0007669"/>
    <property type="project" value="InterPro"/>
</dbReference>
<proteinExistence type="predicted"/>
<dbReference type="PROSITE" id="PS51340">
    <property type="entry name" value="MOSC"/>
    <property type="match status" value="1"/>
</dbReference>
<dbReference type="InterPro" id="IPR011037">
    <property type="entry name" value="Pyrv_Knase-like_insert_dom_sf"/>
</dbReference>
<dbReference type="PANTHER" id="PTHR36930:SF1">
    <property type="entry name" value="MOSC DOMAIN-CONTAINING PROTEIN"/>
    <property type="match status" value="1"/>
</dbReference>
<dbReference type="PANTHER" id="PTHR36930">
    <property type="entry name" value="METAL-SULFUR CLUSTER BIOSYNTHESIS PROTEINS YUAD-RELATED"/>
    <property type="match status" value="1"/>
</dbReference>
<gene>
    <name evidence="2" type="ORF">METZ01_LOCUS113479</name>
</gene>
<dbReference type="GO" id="GO:0030170">
    <property type="term" value="F:pyridoxal phosphate binding"/>
    <property type="evidence" value="ECO:0007669"/>
    <property type="project" value="InterPro"/>
</dbReference>
<protein>
    <recommendedName>
        <fullName evidence="1">MOSC domain-containing protein</fullName>
    </recommendedName>
</protein>
<dbReference type="AlphaFoldDB" id="A0A381X789"/>
<name>A0A381X789_9ZZZZ</name>
<dbReference type="Pfam" id="PF03473">
    <property type="entry name" value="MOSC"/>
    <property type="match status" value="1"/>
</dbReference>
<sequence length="197" mass="21609">MSKQPKDSIATLSSLHIGRTVAFTKNSIETAQVELDGFVGDKHRGYMRGAYEGESYPAGTIRRNDRQWSAVSIEELAMMTEAMNLQDNLTAETLGANLCFEGIPNFSRLPRGTKLLFPSGAALIVEDYNPPCHYMSDEIAKTHMTLSGESPGKLAFLKAAKKLRGLVGVIDVAGEINQGDEVHIKVFDAERMKNFLA</sequence>
<feature type="domain" description="MOSC" evidence="1">
    <location>
        <begin position="25"/>
        <end position="185"/>
    </location>
</feature>
<dbReference type="Gene3D" id="2.40.33.20">
    <property type="entry name" value="PK beta-barrel domain-like"/>
    <property type="match status" value="1"/>
</dbReference>
<dbReference type="SUPFAM" id="SSF50800">
    <property type="entry name" value="PK beta-barrel domain-like"/>
    <property type="match status" value="1"/>
</dbReference>
<evidence type="ECO:0000259" key="1">
    <source>
        <dbReference type="PROSITE" id="PS51340"/>
    </source>
</evidence>
<organism evidence="2">
    <name type="scientific">marine metagenome</name>
    <dbReference type="NCBI Taxonomy" id="408172"/>
    <lineage>
        <taxon>unclassified sequences</taxon>
        <taxon>metagenomes</taxon>
        <taxon>ecological metagenomes</taxon>
    </lineage>
</organism>
<dbReference type="InterPro" id="IPR005302">
    <property type="entry name" value="MoCF_Sase_C"/>
</dbReference>
<reference evidence="2" key="1">
    <citation type="submission" date="2018-05" db="EMBL/GenBank/DDBJ databases">
        <authorList>
            <person name="Lanie J.A."/>
            <person name="Ng W.-L."/>
            <person name="Kazmierczak K.M."/>
            <person name="Andrzejewski T.M."/>
            <person name="Davidsen T.M."/>
            <person name="Wayne K.J."/>
            <person name="Tettelin H."/>
            <person name="Glass J.I."/>
            <person name="Rusch D."/>
            <person name="Podicherti R."/>
            <person name="Tsui H.-C.T."/>
            <person name="Winkler M.E."/>
        </authorList>
    </citation>
    <scope>NUCLEOTIDE SEQUENCE</scope>
</reference>
<dbReference type="EMBL" id="UINC01014160">
    <property type="protein sequence ID" value="SVA60625.1"/>
    <property type="molecule type" value="Genomic_DNA"/>
</dbReference>